<dbReference type="GO" id="GO:0005634">
    <property type="term" value="C:nucleus"/>
    <property type="evidence" value="ECO:0007669"/>
    <property type="project" value="UniProtKB-ARBA"/>
</dbReference>
<sequence>MDSKTKLHLKKRKRESQDTKSKLSLLVQSSIELLFRKQMTYTIEVNNLDGGYENRCLPTVGVSLQEQWTVQKFMDLKQELNNLKTSLNDKDMLTWHAHTRAVNLACKIAPEIRNRLRPELCTQAWCKFYEIASQFLKIQKDAPLFTVHLCEAPGAFVTSLNQYLVTIGYNFDWQWFATTLNPYHEGNNIGQMIDEDRFIRTTFDNWYFGEDQTGNLMNQENMEGLKNRLADVHVDLVTADGSIDCQFDPAEQESVVSRLQHCEVITAMHILGDGGMLVVKMFTLFECTSICLMYLLYRTFEKVSVFKPCTSKGGNSEVYVIGTTYKGRQYCQEVLSTITPWYFGKEDPVGCLFPQSSIPAEFLDKHSEIVEYFTQAQMATIQRNLDLYLGSSEVINEKSRSKLDLEQSYCAECFFSLYDIKPMQPHYRIMRLPKKFGGAAKRQQFGDKVKLEGKFLGSFHERQHLSALPWKQKLVTMETYEENVEVEDNSLWIHSMQGELTDDEVSSYSPLVGQPVTQIHSSKFCKGFFLATARQIVDNTQDMTVYQGVGEGFDAMVTTKLILAVNASLCYLSNTDRYETQPDSNPAFVSPKDDIVCNSNMDTCDNRTDADEKIVCQDEINSRSNETEIGTNLVQSDYGDSFVENQSNSEEVNEMDGKCEGQSCFQGQTDNQGQIGPQGENGGKSQDNKSEIERKVNYNEKRTGLEEIGINCVDISVEKSENMNRDDEEKEKLNYGNETKVFVENPFKATYQAIGDTEYTCKVLQGIAIETETGTPSHHVHLYPAYSGGVDSGFEIRDQCQLYRVVQHILANTIVGESVVIETGLCLTRFSAGLVYILYRSFKEIGFVHCHGQLLRRHLVLMHYRGCPISCQQYLREIGHMIHPDQSDTLLEIIPMLSLLQDADFTRFLETANINLLQSFITSVVNKERQLQLLQT</sequence>
<evidence type="ECO:0000256" key="1">
    <source>
        <dbReference type="ARBA" id="ARBA00012770"/>
    </source>
</evidence>
<keyword evidence="4 7" id="KW-0808">Transferase</keyword>
<feature type="region of interest" description="Disordered" evidence="8">
    <location>
        <begin position="646"/>
        <end position="691"/>
    </location>
</feature>
<evidence type="ECO:0000256" key="2">
    <source>
        <dbReference type="ARBA" id="ARBA00021134"/>
    </source>
</evidence>
<evidence type="ECO:0000256" key="8">
    <source>
        <dbReference type="SAM" id="MobiDB-lite"/>
    </source>
</evidence>
<dbReference type="PANTHER" id="PTHR16121">
    <property type="entry name" value="CAP-SPECIFIC MRNA (NUCLEOSIDE-2'-O-)-METHYLTRANSFERASE 1-RELATED"/>
    <property type="match status" value="1"/>
</dbReference>
<feature type="binding site" evidence="7">
    <location>
        <position position="240"/>
    </location>
    <ligand>
        <name>S-adenosyl-L-methionine</name>
        <dbReference type="ChEBI" id="CHEBI:59789"/>
    </ligand>
</feature>
<dbReference type="EC" id="2.1.1.296" evidence="1"/>
<evidence type="ECO:0000256" key="4">
    <source>
        <dbReference type="ARBA" id="ARBA00022679"/>
    </source>
</evidence>
<proteinExistence type="predicted"/>
<comment type="caution">
    <text evidence="10">The sequence shown here is derived from an EMBL/GenBank/DDBJ whole genome shotgun (WGS) entry which is preliminary data.</text>
</comment>
<keyword evidence="3 7" id="KW-0489">Methyltransferase</keyword>
<dbReference type="Gene3D" id="3.40.50.12760">
    <property type="match status" value="2"/>
</dbReference>
<evidence type="ECO:0000256" key="6">
    <source>
        <dbReference type="ARBA" id="ARBA00049477"/>
    </source>
</evidence>
<feature type="binding site" evidence="7">
    <location>
        <position position="154"/>
    </location>
    <ligand>
        <name>S-adenosyl-L-methionine</name>
        <dbReference type="ChEBI" id="CHEBI:59789"/>
    </ligand>
</feature>
<comment type="catalytic activity">
    <reaction evidence="6">
        <text>a 5'-end (N(7)-methyl 5'-triphosphoguanosine)-(2'-O-methyl-ribonucleoside)-(ribonucleotide) in mRNA + S-adenosyl-L-methionine = a 5'-end (N(7)-methyl 5'-triphosphoguanosine)-(2'-O-methyl-ribonucleoside)-(2'-O-methyl-ribonucleotide) in mRNA + S-adenosyl-L-homocysteine + H(+)</text>
        <dbReference type="Rhea" id="RHEA:67024"/>
        <dbReference type="Rhea" id="RHEA-COMP:17169"/>
        <dbReference type="Rhea" id="RHEA-COMP:17170"/>
        <dbReference type="ChEBI" id="CHEBI:15378"/>
        <dbReference type="ChEBI" id="CHEBI:57856"/>
        <dbReference type="ChEBI" id="CHEBI:59789"/>
        <dbReference type="ChEBI" id="CHEBI:167612"/>
        <dbReference type="ChEBI" id="CHEBI:167614"/>
        <dbReference type="EC" id="2.1.1.296"/>
    </reaction>
</comment>
<organism evidence="10 11">
    <name type="scientific">Dreissena polymorpha</name>
    <name type="common">Zebra mussel</name>
    <name type="synonym">Mytilus polymorpha</name>
    <dbReference type="NCBI Taxonomy" id="45954"/>
    <lineage>
        <taxon>Eukaryota</taxon>
        <taxon>Metazoa</taxon>
        <taxon>Spiralia</taxon>
        <taxon>Lophotrochozoa</taxon>
        <taxon>Mollusca</taxon>
        <taxon>Bivalvia</taxon>
        <taxon>Autobranchia</taxon>
        <taxon>Heteroconchia</taxon>
        <taxon>Euheterodonta</taxon>
        <taxon>Imparidentia</taxon>
        <taxon>Neoheterodontei</taxon>
        <taxon>Myida</taxon>
        <taxon>Dreissenoidea</taxon>
        <taxon>Dreissenidae</taxon>
        <taxon>Dreissena</taxon>
    </lineage>
</organism>
<evidence type="ECO:0000313" key="10">
    <source>
        <dbReference type="EMBL" id="KAH3799289.1"/>
    </source>
</evidence>
<dbReference type="Proteomes" id="UP000828390">
    <property type="component" value="Unassembled WGS sequence"/>
</dbReference>
<reference evidence="10" key="2">
    <citation type="submission" date="2020-11" db="EMBL/GenBank/DDBJ databases">
        <authorList>
            <person name="McCartney M.A."/>
            <person name="Auch B."/>
            <person name="Kono T."/>
            <person name="Mallez S."/>
            <person name="Becker A."/>
            <person name="Gohl D.M."/>
            <person name="Silverstein K.A.T."/>
            <person name="Koren S."/>
            <person name="Bechman K.B."/>
            <person name="Herman A."/>
            <person name="Abrahante J.E."/>
            <person name="Garbe J."/>
        </authorList>
    </citation>
    <scope>NUCLEOTIDE SEQUENCE</scope>
    <source>
        <strain evidence="10">Duluth1</strain>
        <tissue evidence="10">Whole animal</tissue>
    </source>
</reference>
<accession>A0A9D4FKF4</accession>
<dbReference type="InterPro" id="IPR050851">
    <property type="entry name" value="mRNA_Cap_2O-Ribose_MeTrfase"/>
</dbReference>
<feature type="active site" description="Proton acceptor" evidence="7">
    <location>
        <position position="280"/>
    </location>
</feature>
<keyword evidence="5 7" id="KW-0949">S-adenosyl-L-methionine</keyword>
<feature type="binding site" evidence="7">
    <location>
        <position position="173"/>
    </location>
    <ligand>
        <name>S-adenosyl-L-methionine</name>
        <dbReference type="ChEBI" id="CHEBI:59789"/>
    </ligand>
</feature>
<dbReference type="PANTHER" id="PTHR16121:SF2">
    <property type="entry name" value="CAP-SPECIFIC MRNA (NUCLEOSIDE-2'-O-)-METHYLTRANSFERASE 2"/>
    <property type="match status" value="1"/>
</dbReference>
<evidence type="ECO:0000259" key="9">
    <source>
        <dbReference type="PROSITE" id="PS51614"/>
    </source>
</evidence>
<keyword evidence="11" id="KW-1185">Reference proteome</keyword>
<dbReference type="GO" id="GO:0032259">
    <property type="term" value="P:methylation"/>
    <property type="evidence" value="ECO:0007669"/>
    <property type="project" value="UniProtKB-KW"/>
</dbReference>
<evidence type="ECO:0000256" key="3">
    <source>
        <dbReference type="ARBA" id="ARBA00022603"/>
    </source>
</evidence>
<dbReference type="Pfam" id="PF01728">
    <property type="entry name" value="FtsJ"/>
    <property type="match status" value="1"/>
</dbReference>
<evidence type="ECO:0000313" key="11">
    <source>
        <dbReference type="Proteomes" id="UP000828390"/>
    </source>
</evidence>
<name>A0A9D4FKF4_DREPO</name>
<dbReference type="GO" id="GO:0006370">
    <property type="term" value="P:7-methylguanosine mRNA capping"/>
    <property type="evidence" value="ECO:0007669"/>
    <property type="project" value="TreeGrafter"/>
</dbReference>
<dbReference type="InterPro" id="IPR002877">
    <property type="entry name" value="RNA_MeTrfase_FtsJ_dom"/>
</dbReference>
<dbReference type="PROSITE" id="PS51614">
    <property type="entry name" value="SAM_MT_ADRIFT"/>
    <property type="match status" value="1"/>
</dbReference>
<dbReference type="EMBL" id="JAIWYP010000007">
    <property type="protein sequence ID" value="KAH3799289.1"/>
    <property type="molecule type" value="Genomic_DNA"/>
</dbReference>
<feature type="compositionally biased region" description="Polar residues" evidence="8">
    <location>
        <begin position="663"/>
        <end position="675"/>
    </location>
</feature>
<feature type="domain" description="Adrift-type SAM-dependent 2'-O-MTase" evidence="9">
    <location>
        <begin position="119"/>
        <end position="327"/>
    </location>
</feature>
<dbReference type="OrthoDB" id="429597at2759"/>
<dbReference type="AlphaFoldDB" id="A0A9D4FKF4"/>
<dbReference type="InterPro" id="IPR029063">
    <property type="entry name" value="SAM-dependent_MTases_sf"/>
</dbReference>
<protein>
    <recommendedName>
        <fullName evidence="2">Cap-specific mRNA (nucleoside-2'-O-)-methyltransferase 2</fullName>
        <ecNumber evidence="1">2.1.1.296</ecNumber>
    </recommendedName>
</protein>
<evidence type="ECO:0000256" key="7">
    <source>
        <dbReference type="PROSITE-ProRule" id="PRU00946"/>
    </source>
</evidence>
<dbReference type="GO" id="GO:0120550">
    <property type="term" value="F:methyltransferase cap2 activity"/>
    <property type="evidence" value="ECO:0007669"/>
    <property type="project" value="UniProtKB-EC"/>
</dbReference>
<dbReference type="GO" id="GO:0004483">
    <property type="term" value="F:methyltransferase cap1 activity"/>
    <property type="evidence" value="ECO:0007669"/>
    <property type="project" value="TreeGrafter"/>
</dbReference>
<reference evidence="10" key="1">
    <citation type="journal article" date="2019" name="bioRxiv">
        <title>The Genome of the Zebra Mussel, Dreissena polymorpha: A Resource for Invasive Species Research.</title>
        <authorList>
            <person name="McCartney M.A."/>
            <person name="Auch B."/>
            <person name="Kono T."/>
            <person name="Mallez S."/>
            <person name="Zhang Y."/>
            <person name="Obille A."/>
            <person name="Becker A."/>
            <person name="Abrahante J.E."/>
            <person name="Garbe J."/>
            <person name="Badalamenti J.P."/>
            <person name="Herman A."/>
            <person name="Mangelson H."/>
            <person name="Liachko I."/>
            <person name="Sullivan S."/>
            <person name="Sone E.D."/>
            <person name="Koren S."/>
            <person name="Silverstein K.A.T."/>
            <person name="Beckman K.B."/>
            <person name="Gohl D.M."/>
        </authorList>
    </citation>
    <scope>NUCLEOTIDE SEQUENCE</scope>
    <source>
        <strain evidence="10">Duluth1</strain>
        <tissue evidence="10">Whole animal</tissue>
    </source>
</reference>
<dbReference type="SUPFAM" id="SSF53335">
    <property type="entry name" value="S-adenosyl-L-methionine-dependent methyltransferases"/>
    <property type="match status" value="1"/>
</dbReference>
<evidence type="ECO:0000256" key="5">
    <source>
        <dbReference type="ARBA" id="ARBA00022691"/>
    </source>
</evidence>
<dbReference type="InterPro" id="IPR025807">
    <property type="entry name" value="Adrift-typ_MeTrfase"/>
</dbReference>
<gene>
    <name evidence="10" type="ORF">DPMN_152895</name>
</gene>
<dbReference type="GO" id="GO:0005737">
    <property type="term" value="C:cytoplasm"/>
    <property type="evidence" value="ECO:0007669"/>
    <property type="project" value="TreeGrafter"/>
</dbReference>